<protein>
    <submittedName>
        <fullName evidence="2">Uncharacterized protein</fullName>
    </submittedName>
</protein>
<proteinExistence type="predicted"/>
<accession>A0A7Y7M4Q9</accession>
<sequence length="239" mass="25466">MREASCVPASRVLIGARWRGLCRVVAWRLLRRRSDAVLFPVGIMVLLGLLAGGAWDGGVALRKWAAVHGVTALLLSVLVNAAVGLGLGRMAGNAARRDAAMDWLRVLPLSPRDWRRVLWMDAMGMAVLTGAVASGFVAIFFAGFLAGVAGWGAELSVMPILFACLPVGVARGLAGGAAREEGPREEGLGEGARRESGDVPRRSAVIRPAWGGWSPVRWLVLARPFGLGLWGMRLLARRS</sequence>
<dbReference type="EMBL" id="JABXXP010000117">
    <property type="protein sequence ID" value="NVN11110.1"/>
    <property type="molecule type" value="Genomic_DNA"/>
</dbReference>
<reference evidence="2 3" key="1">
    <citation type="submission" date="2020-06" db="EMBL/GenBank/DDBJ databases">
        <title>Description of novel acetic acid bacteria.</title>
        <authorList>
            <person name="Sombolestani A."/>
        </authorList>
    </citation>
    <scope>NUCLEOTIDE SEQUENCE [LARGE SCALE GENOMIC DNA]</scope>
    <source>
        <strain evidence="2 3">LMG 31431</strain>
    </source>
</reference>
<feature type="transmembrane region" description="Helical" evidence="1">
    <location>
        <begin position="155"/>
        <end position="174"/>
    </location>
</feature>
<dbReference type="AlphaFoldDB" id="A0A7Y7M4Q9"/>
<keyword evidence="1" id="KW-0812">Transmembrane</keyword>
<feature type="transmembrane region" description="Helical" evidence="1">
    <location>
        <begin position="67"/>
        <end position="87"/>
    </location>
</feature>
<name>A0A7Y7M4Q9_9PROT</name>
<feature type="non-terminal residue" evidence="2">
    <location>
        <position position="239"/>
    </location>
</feature>
<dbReference type="Proteomes" id="UP000534870">
    <property type="component" value="Unassembled WGS sequence"/>
</dbReference>
<feature type="transmembrane region" description="Helical" evidence="1">
    <location>
        <begin position="36"/>
        <end position="55"/>
    </location>
</feature>
<feature type="transmembrane region" description="Helical" evidence="1">
    <location>
        <begin position="122"/>
        <end position="149"/>
    </location>
</feature>
<comment type="caution">
    <text evidence="2">The sequence shown here is derived from an EMBL/GenBank/DDBJ whole genome shotgun (WGS) entry which is preliminary data.</text>
</comment>
<keyword evidence="1" id="KW-1133">Transmembrane helix</keyword>
<evidence type="ECO:0000313" key="3">
    <source>
        <dbReference type="Proteomes" id="UP000534870"/>
    </source>
</evidence>
<evidence type="ECO:0000256" key="1">
    <source>
        <dbReference type="SAM" id="Phobius"/>
    </source>
</evidence>
<keyword evidence="1" id="KW-0472">Membrane</keyword>
<gene>
    <name evidence="2" type="ORF">HUK84_08150</name>
</gene>
<organism evidence="2 3">
    <name type="scientific">Nguyenibacter vanlangensis</name>
    <dbReference type="NCBI Taxonomy" id="1216886"/>
    <lineage>
        <taxon>Bacteria</taxon>
        <taxon>Pseudomonadati</taxon>
        <taxon>Pseudomonadota</taxon>
        <taxon>Alphaproteobacteria</taxon>
        <taxon>Acetobacterales</taxon>
        <taxon>Acetobacteraceae</taxon>
        <taxon>Nguyenibacter</taxon>
    </lineage>
</organism>
<evidence type="ECO:0000313" key="2">
    <source>
        <dbReference type="EMBL" id="NVN11110.1"/>
    </source>
</evidence>
<dbReference type="RefSeq" id="WP_176639850.1">
    <property type="nucleotide sequence ID" value="NZ_JABXXP010000117.1"/>
</dbReference>